<dbReference type="EC" id="2.1.1.-" evidence="8"/>
<dbReference type="InterPro" id="IPR029063">
    <property type="entry name" value="SAM-dependent_MTases_sf"/>
</dbReference>
<dbReference type="InterPro" id="IPR017985">
    <property type="entry name" value="MeTrfase_CN4_CS"/>
</dbReference>
<gene>
    <name evidence="10" type="ORF">EPICR_220014</name>
</gene>
<comment type="catalytic activity">
    <reaction evidence="7">
        <text>a 2'-deoxycytidine in DNA + S-adenosyl-L-methionine = an N(4)-methyl-2'-deoxycytidine in DNA + S-adenosyl-L-homocysteine + H(+)</text>
        <dbReference type="Rhea" id="RHEA:16857"/>
        <dbReference type="Rhea" id="RHEA-COMP:11369"/>
        <dbReference type="Rhea" id="RHEA-COMP:13674"/>
        <dbReference type="ChEBI" id="CHEBI:15378"/>
        <dbReference type="ChEBI" id="CHEBI:57856"/>
        <dbReference type="ChEBI" id="CHEBI:59789"/>
        <dbReference type="ChEBI" id="CHEBI:85452"/>
        <dbReference type="ChEBI" id="CHEBI:137933"/>
        <dbReference type="EC" id="2.1.1.113"/>
    </reaction>
</comment>
<dbReference type="GO" id="GO:0008170">
    <property type="term" value="F:N-methyltransferase activity"/>
    <property type="evidence" value="ECO:0007669"/>
    <property type="project" value="InterPro"/>
</dbReference>
<evidence type="ECO:0000256" key="3">
    <source>
        <dbReference type="ARBA" id="ARBA00022679"/>
    </source>
</evidence>
<evidence type="ECO:0000313" key="10">
    <source>
        <dbReference type="EMBL" id="VEN74027.1"/>
    </source>
</evidence>
<dbReference type="GO" id="GO:0009307">
    <property type="term" value="P:DNA restriction-modification system"/>
    <property type="evidence" value="ECO:0007669"/>
    <property type="project" value="UniProtKB-KW"/>
</dbReference>
<organism evidence="10">
    <name type="scientific">uncultured Desulfobacteraceae bacterium</name>
    <dbReference type="NCBI Taxonomy" id="218296"/>
    <lineage>
        <taxon>Bacteria</taxon>
        <taxon>Pseudomonadati</taxon>
        <taxon>Thermodesulfobacteriota</taxon>
        <taxon>Desulfobacteria</taxon>
        <taxon>Desulfobacterales</taxon>
        <taxon>Desulfobacteraceae</taxon>
        <taxon>environmental samples</taxon>
    </lineage>
</organism>
<dbReference type="EMBL" id="CAACVI010000015">
    <property type="protein sequence ID" value="VEN74027.1"/>
    <property type="molecule type" value="Genomic_DNA"/>
</dbReference>
<dbReference type="PANTHER" id="PTHR13370:SF3">
    <property type="entry name" value="TRNA (GUANINE(10)-N2)-METHYLTRANSFERASE HOMOLOG"/>
    <property type="match status" value="1"/>
</dbReference>
<dbReference type="Gene3D" id="3.40.50.150">
    <property type="entry name" value="Vaccinia Virus protein VP39"/>
    <property type="match status" value="1"/>
</dbReference>
<feature type="domain" description="DNA methylase N-4/N-6" evidence="9">
    <location>
        <begin position="28"/>
        <end position="260"/>
    </location>
</feature>
<dbReference type="SUPFAM" id="SSF53335">
    <property type="entry name" value="S-adenosyl-L-methionine-dependent methyltransferases"/>
    <property type="match status" value="1"/>
</dbReference>
<dbReference type="InterPro" id="IPR001091">
    <property type="entry name" value="RM_Methyltransferase"/>
</dbReference>
<evidence type="ECO:0000256" key="7">
    <source>
        <dbReference type="ARBA" id="ARBA00049120"/>
    </source>
</evidence>
<dbReference type="Pfam" id="PF01555">
    <property type="entry name" value="N6_N4_Mtase"/>
    <property type="match status" value="1"/>
</dbReference>
<sequence>MSRDNQKTKQRLINGDARDLSFLNDESVHLAITSPPYWNLKRYNDHPDQLGHVNDYEAFLSELEKVWREIFRVLVPGGRLVCVVGDVCVSRRKFGRHLVFPLHADICVLCRKIGFDNLNPIIWHKIANASFEVENGSGFLGKPYEPNAIIKNDMEFILMQRKPGGYRKPTDLQRKLSKIDKKNFKSWFRQIWHITGASTRNHPAPFPLELASRLVRMFSFQGDTVLDPFCGSGTTMAASLMHGRNSVGLDIDAEYCRMAARMLKKEKGGLFLRTELLFEKMVSDSDGQMQVCEEPALYG</sequence>
<dbReference type="GO" id="GO:0005737">
    <property type="term" value="C:cytoplasm"/>
    <property type="evidence" value="ECO:0007669"/>
    <property type="project" value="TreeGrafter"/>
</dbReference>
<evidence type="ECO:0000256" key="6">
    <source>
        <dbReference type="ARBA" id="ARBA00023125"/>
    </source>
</evidence>
<keyword evidence="6" id="KW-0238">DNA-binding</keyword>
<proteinExistence type="inferred from homology"/>
<dbReference type="InterPro" id="IPR002941">
    <property type="entry name" value="DNA_methylase_N4/N6"/>
</dbReference>
<dbReference type="PROSITE" id="PS00093">
    <property type="entry name" value="N4_MTASE"/>
    <property type="match status" value="1"/>
</dbReference>
<dbReference type="GO" id="GO:0015667">
    <property type="term" value="F:site-specific DNA-methyltransferase (cytosine-N4-specific) activity"/>
    <property type="evidence" value="ECO:0007669"/>
    <property type="project" value="UniProtKB-EC"/>
</dbReference>
<keyword evidence="5" id="KW-0680">Restriction system</keyword>
<evidence type="ECO:0000256" key="5">
    <source>
        <dbReference type="ARBA" id="ARBA00022747"/>
    </source>
</evidence>
<evidence type="ECO:0000256" key="2">
    <source>
        <dbReference type="ARBA" id="ARBA00022603"/>
    </source>
</evidence>
<dbReference type="GO" id="GO:0003677">
    <property type="term" value="F:DNA binding"/>
    <property type="evidence" value="ECO:0007669"/>
    <property type="project" value="UniProtKB-KW"/>
</dbReference>
<dbReference type="AlphaFoldDB" id="A0A484HH73"/>
<evidence type="ECO:0000256" key="1">
    <source>
        <dbReference type="ARBA" id="ARBA00010203"/>
    </source>
</evidence>
<comment type="similarity">
    <text evidence="1">Belongs to the N(4)/N(6)-methyltransferase family. N(4) subfamily.</text>
</comment>
<evidence type="ECO:0000259" key="9">
    <source>
        <dbReference type="Pfam" id="PF01555"/>
    </source>
</evidence>
<keyword evidence="3 10" id="KW-0808">Transferase</keyword>
<keyword evidence="2 10" id="KW-0489">Methyltransferase</keyword>
<evidence type="ECO:0000256" key="8">
    <source>
        <dbReference type="RuleBase" id="RU362026"/>
    </source>
</evidence>
<protein>
    <recommendedName>
        <fullName evidence="8">Methyltransferase</fullName>
        <ecNumber evidence="8">2.1.1.-</ecNumber>
    </recommendedName>
</protein>
<evidence type="ECO:0000256" key="4">
    <source>
        <dbReference type="ARBA" id="ARBA00022691"/>
    </source>
</evidence>
<dbReference type="PANTHER" id="PTHR13370">
    <property type="entry name" value="RNA METHYLASE-RELATED"/>
    <property type="match status" value="1"/>
</dbReference>
<keyword evidence="4" id="KW-0949">S-adenosyl-L-methionine</keyword>
<dbReference type="CDD" id="cd02440">
    <property type="entry name" value="AdoMet_MTases"/>
    <property type="match status" value="1"/>
</dbReference>
<name>A0A484HH73_9BACT</name>
<reference evidence="10" key="1">
    <citation type="submission" date="2019-01" db="EMBL/GenBank/DDBJ databases">
        <authorList>
            <consortium name="Genoscope - CEA"/>
            <person name="William W."/>
        </authorList>
    </citation>
    <scope>NUCLEOTIDE SEQUENCE</scope>
    <source>
        <strain evidence="10">CR-1</strain>
    </source>
</reference>
<dbReference type="GO" id="GO:0032259">
    <property type="term" value="P:methylation"/>
    <property type="evidence" value="ECO:0007669"/>
    <property type="project" value="UniProtKB-KW"/>
</dbReference>
<accession>A0A484HH73</accession>
<dbReference type="PRINTS" id="PR00508">
    <property type="entry name" value="S21N4MTFRASE"/>
</dbReference>